<dbReference type="Proteomes" id="UP000481643">
    <property type="component" value="Unassembled WGS sequence"/>
</dbReference>
<keyword evidence="4" id="KW-0949">S-adenosyl-L-methionine</keyword>
<dbReference type="InterPro" id="IPR050723">
    <property type="entry name" value="CFA/CMAS"/>
</dbReference>
<dbReference type="SUPFAM" id="SSF53335">
    <property type="entry name" value="S-adenosyl-L-methionine-dependent methyltransferases"/>
    <property type="match status" value="1"/>
</dbReference>
<dbReference type="InterPro" id="IPR029063">
    <property type="entry name" value="SAM-dependent_MTases_sf"/>
</dbReference>
<dbReference type="PIRSF" id="PIRSF003085">
    <property type="entry name" value="CMAS"/>
    <property type="match status" value="1"/>
</dbReference>
<evidence type="ECO:0000256" key="5">
    <source>
        <dbReference type="ARBA" id="ARBA00023098"/>
    </source>
</evidence>
<keyword evidence="5" id="KW-0443">Lipid metabolism</keyword>
<dbReference type="EMBL" id="WBVX01000005">
    <property type="protein sequence ID" value="KAB2687950.1"/>
    <property type="molecule type" value="Genomic_DNA"/>
</dbReference>
<evidence type="ECO:0000256" key="3">
    <source>
        <dbReference type="ARBA" id="ARBA00022679"/>
    </source>
</evidence>
<evidence type="ECO:0000313" key="6">
    <source>
        <dbReference type="EMBL" id="KAB2687950.1"/>
    </source>
</evidence>
<proteinExistence type="inferred from homology"/>
<dbReference type="GO" id="GO:0008610">
    <property type="term" value="P:lipid biosynthetic process"/>
    <property type="evidence" value="ECO:0007669"/>
    <property type="project" value="InterPro"/>
</dbReference>
<dbReference type="Pfam" id="PF02353">
    <property type="entry name" value="CMAS"/>
    <property type="match status" value="1"/>
</dbReference>
<accession>A0A6L3YTZ8</accession>
<dbReference type="CDD" id="cd02440">
    <property type="entry name" value="AdoMet_MTases"/>
    <property type="match status" value="1"/>
</dbReference>
<sequence>MTVESRSVRIIRTVVETLRPQFNVELWDGTRIGAFDGPSLVINDPTIVRQLLLKPNYDSLIDIWTSGRVDISNGTIFDLAKAKTDGSVKNRLKELPKWQLLKDLPALLLAGKTDAREVLDGKEPFVSGSSKEAITHHYDVSNEFYRLFLDERMVYTCGYFTDWANDIDQAQKDKLELICRKLRLKPGDRLLDIGCGWGALLIYAVQNFGVIGTGVSLSEAQTALARERIKQAGLEDRITIHVKSYAELDGQFDKISSVGMFEHVGIANYDSYFSAVNRLLRPGGLYMHHAITRRMKKDKKSFKRKSAEHKALVKYIFPGGELDHLGMTVENLEGHGFEVHDVENLREHYGRTCRLWCERLYSNFDIAVAEIGYPKARLWLLYLAGCSLAFERGTVQINQTVASKRKRGISAVPQTRADIYTSFSEPGGENRQRGESPLRPTTG</sequence>
<comment type="similarity">
    <text evidence="1">Belongs to the CFA/CMAS family.</text>
</comment>
<dbReference type="Gene3D" id="3.40.50.150">
    <property type="entry name" value="Vaccinia Virus protein VP39"/>
    <property type="match status" value="1"/>
</dbReference>
<evidence type="ECO:0000256" key="1">
    <source>
        <dbReference type="ARBA" id="ARBA00010815"/>
    </source>
</evidence>
<protein>
    <submittedName>
        <fullName evidence="6">Class I SAM-dependent methyltransferase</fullName>
    </submittedName>
</protein>
<dbReference type="PANTHER" id="PTHR43667">
    <property type="entry name" value="CYCLOPROPANE-FATTY-ACYL-PHOSPHOLIPID SYNTHASE"/>
    <property type="match status" value="1"/>
</dbReference>
<evidence type="ECO:0000256" key="2">
    <source>
        <dbReference type="ARBA" id="ARBA00022603"/>
    </source>
</evidence>
<dbReference type="PANTHER" id="PTHR43667:SF1">
    <property type="entry name" value="CYCLOPROPANE-FATTY-ACYL-PHOSPHOLIPID SYNTHASE"/>
    <property type="match status" value="1"/>
</dbReference>
<comment type="caution">
    <text evidence="6">The sequence shown here is derived from an EMBL/GenBank/DDBJ whole genome shotgun (WGS) entry which is preliminary data.</text>
</comment>
<gene>
    <name evidence="6" type="ORF">F9L08_07045</name>
</gene>
<evidence type="ECO:0000313" key="7">
    <source>
        <dbReference type="Proteomes" id="UP000481643"/>
    </source>
</evidence>
<dbReference type="AlphaFoldDB" id="A0A6L3YTZ8"/>
<evidence type="ECO:0000256" key="4">
    <source>
        <dbReference type="ARBA" id="ARBA00022691"/>
    </source>
</evidence>
<name>A0A6L3YTZ8_9HYPH</name>
<keyword evidence="2 6" id="KW-0489">Methyltransferase</keyword>
<reference evidence="6 7" key="1">
    <citation type="submission" date="2019-09" db="EMBL/GenBank/DDBJ databases">
        <title>Taxonomic organization of the family Brucellaceae based on a phylogenomic approach.</title>
        <authorList>
            <person name="Leclercq S."/>
            <person name="Cloeckaert A."/>
            <person name="Zygmunt M.S."/>
        </authorList>
    </citation>
    <scope>NUCLEOTIDE SEQUENCE [LARGE SCALE GENOMIC DNA]</scope>
    <source>
        <strain evidence="6 7">WS1830</strain>
    </source>
</reference>
<keyword evidence="3 6" id="KW-0808">Transferase</keyword>
<dbReference type="RefSeq" id="WP_151555135.1">
    <property type="nucleotide sequence ID" value="NZ_WBVX01000005.1"/>
</dbReference>
<dbReference type="InterPro" id="IPR003333">
    <property type="entry name" value="CMAS"/>
</dbReference>
<organism evidence="6 7">
    <name type="scientific">Brucella tritici</name>
    <dbReference type="NCBI Taxonomy" id="94626"/>
    <lineage>
        <taxon>Bacteria</taxon>
        <taxon>Pseudomonadati</taxon>
        <taxon>Pseudomonadota</taxon>
        <taxon>Alphaproteobacteria</taxon>
        <taxon>Hyphomicrobiales</taxon>
        <taxon>Brucellaceae</taxon>
        <taxon>Brucella/Ochrobactrum group</taxon>
        <taxon>Brucella</taxon>
    </lineage>
</organism>
<dbReference type="GO" id="GO:0008168">
    <property type="term" value="F:methyltransferase activity"/>
    <property type="evidence" value="ECO:0007669"/>
    <property type="project" value="UniProtKB-KW"/>
</dbReference>
<dbReference type="GO" id="GO:0032259">
    <property type="term" value="P:methylation"/>
    <property type="evidence" value="ECO:0007669"/>
    <property type="project" value="UniProtKB-KW"/>
</dbReference>